<gene>
    <name evidence="10" type="ORF">FJN17_14055</name>
</gene>
<dbReference type="Pfam" id="PF08447">
    <property type="entry name" value="PAS_3"/>
    <property type="match status" value="2"/>
</dbReference>
<dbReference type="Pfam" id="PF00512">
    <property type="entry name" value="HisKA"/>
    <property type="match status" value="1"/>
</dbReference>
<evidence type="ECO:0000259" key="9">
    <source>
        <dbReference type="PROSITE" id="PS50113"/>
    </source>
</evidence>
<feature type="domain" description="PAS" evidence="8">
    <location>
        <begin position="320"/>
        <end position="365"/>
    </location>
</feature>
<dbReference type="PANTHER" id="PTHR43065:SF49">
    <property type="entry name" value="HISTIDINE KINASE"/>
    <property type="match status" value="1"/>
</dbReference>
<dbReference type="InterPro" id="IPR035965">
    <property type="entry name" value="PAS-like_dom_sf"/>
</dbReference>
<comment type="catalytic activity">
    <reaction evidence="1">
        <text>ATP + protein L-histidine = ADP + protein N-phospho-L-histidine.</text>
        <dbReference type="EC" id="2.7.13.3"/>
    </reaction>
</comment>
<feature type="domain" description="Histidine kinase" evidence="6">
    <location>
        <begin position="460"/>
        <end position="681"/>
    </location>
</feature>
<dbReference type="InterPro" id="IPR001789">
    <property type="entry name" value="Sig_transdc_resp-reg_receiver"/>
</dbReference>
<dbReference type="Pfam" id="PF00072">
    <property type="entry name" value="Response_reg"/>
    <property type="match status" value="1"/>
</dbReference>
<feature type="domain" description="PAS" evidence="8">
    <location>
        <begin position="176"/>
        <end position="237"/>
    </location>
</feature>
<reference evidence="10 11" key="2">
    <citation type="journal article" date="2020" name="Int. J. Syst. Evol. Microbiol.">
        <title>Description and complete genome sequences of Bradyrhizobium symbiodeficiens sp. nov., a non-symbiotic bacterium associated with legumes native to Canada.</title>
        <authorList>
            <person name="Bromfield E.S.P."/>
            <person name="Cloutier S."/>
            <person name="Nguyen H.D.T."/>
        </authorList>
    </citation>
    <scope>NUCLEOTIDE SEQUENCE [LARGE SCALE GENOMIC DNA]</scope>
    <source>
        <strain evidence="10 11">65S1MB</strain>
    </source>
</reference>
<keyword evidence="11" id="KW-1185">Reference proteome</keyword>
<feature type="domain" description="Response regulatory" evidence="7">
    <location>
        <begin position="704"/>
        <end position="817"/>
    </location>
</feature>
<dbReference type="SUPFAM" id="SSF47384">
    <property type="entry name" value="Homodimeric domain of signal transducing histidine kinase"/>
    <property type="match status" value="1"/>
</dbReference>
<dbReference type="InterPro" id="IPR011006">
    <property type="entry name" value="CheY-like_superfamily"/>
</dbReference>
<feature type="modified residue" description="4-aspartylphosphate" evidence="4">
    <location>
        <position position="755"/>
    </location>
</feature>
<dbReference type="Gene3D" id="2.10.70.100">
    <property type="match status" value="1"/>
</dbReference>
<dbReference type="PRINTS" id="PR00344">
    <property type="entry name" value="BCTRLSENSOR"/>
</dbReference>
<evidence type="ECO:0000256" key="5">
    <source>
        <dbReference type="SAM" id="Coils"/>
    </source>
</evidence>
<dbReference type="InterPro" id="IPR003594">
    <property type="entry name" value="HATPase_dom"/>
</dbReference>
<dbReference type="PROSITE" id="PS50112">
    <property type="entry name" value="PAS"/>
    <property type="match status" value="2"/>
</dbReference>
<evidence type="ECO:0000259" key="8">
    <source>
        <dbReference type="PROSITE" id="PS50112"/>
    </source>
</evidence>
<dbReference type="Gene3D" id="3.30.565.10">
    <property type="entry name" value="Histidine kinase-like ATPase, C-terminal domain"/>
    <property type="match status" value="1"/>
</dbReference>
<accession>A0ABX5W5M4</accession>
<dbReference type="InterPro" id="IPR036097">
    <property type="entry name" value="HisK_dim/P_sf"/>
</dbReference>
<keyword evidence="3 4" id="KW-0597">Phosphoprotein</keyword>
<dbReference type="Pfam" id="PF02518">
    <property type="entry name" value="HATPase_c"/>
    <property type="match status" value="1"/>
</dbReference>
<dbReference type="PROSITE" id="PS50110">
    <property type="entry name" value="RESPONSE_REGULATORY"/>
    <property type="match status" value="1"/>
</dbReference>
<evidence type="ECO:0000256" key="1">
    <source>
        <dbReference type="ARBA" id="ARBA00000085"/>
    </source>
</evidence>
<dbReference type="PROSITE" id="PS50109">
    <property type="entry name" value="HIS_KIN"/>
    <property type="match status" value="1"/>
</dbReference>
<evidence type="ECO:0000259" key="6">
    <source>
        <dbReference type="PROSITE" id="PS50109"/>
    </source>
</evidence>
<dbReference type="SMART" id="SM00387">
    <property type="entry name" value="HATPase_c"/>
    <property type="match status" value="1"/>
</dbReference>
<dbReference type="SMART" id="SM00388">
    <property type="entry name" value="HisKA"/>
    <property type="match status" value="1"/>
</dbReference>
<dbReference type="InterPro" id="IPR004358">
    <property type="entry name" value="Sig_transdc_His_kin-like_C"/>
</dbReference>
<name>A0ABX5W5M4_9BRAD</name>
<proteinExistence type="predicted"/>
<reference evidence="11" key="1">
    <citation type="submission" date="2019-06" db="EMBL/GenBank/DDBJ databases">
        <title>Whole-Genome Sequence of Bradyrhizobium sp. 3 Strain 65S1MB.</title>
        <authorList>
            <person name="Bromfield E.S.P."/>
            <person name="Cloutier S."/>
            <person name="Nguyen H.D.T."/>
        </authorList>
    </citation>
    <scope>NUCLEOTIDE SEQUENCE [LARGE SCALE GENOMIC DNA]</scope>
    <source>
        <strain evidence="11">65S1MB</strain>
    </source>
</reference>
<evidence type="ECO:0000259" key="7">
    <source>
        <dbReference type="PROSITE" id="PS50110"/>
    </source>
</evidence>
<feature type="coiled-coil region" evidence="5">
    <location>
        <begin position="292"/>
        <end position="323"/>
    </location>
</feature>
<dbReference type="EC" id="2.7.13.3" evidence="2"/>
<dbReference type="NCBIfam" id="TIGR00229">
    <property type="entry name" value="sensory_box"/>
    <property type="match status" value="3"/>
</dbReference>
<dbReference type="Proteomes" id="UP000319298">
    <property type="component" value="Chromosome"/>
</dbReference>
<dbReference type="InterPro" id="IPR003661">
    <property type="entry name" value="HisK_dim/P_dom"/>
</dbReference>
<dbReference type="InterPro" id="IPR036890">
    <property type="entry name" value="HATPase_C_sf"/>
</dbReference>
<dbReference type="Gene3D" id="3.40.50.2300">
    <property type="match status" value="1"/>
</dbReference>
<protein>
    <recommendedName>
        <fullName evidence="2">histidine kinase</fullName>
        <ecNumber evidence="2">2.7.13.3</ecNumber>
    </recommendedName>
</protein>
<dbReference type="SUPFAM" id="SSF55785">
    <property type="entry name" value="PYP-like sensor domain (PAS domain)"/>
    <property type="match status" value="3"/>
</dbReference>
<dbReference type="Gene3D" id="3.30.450.20">
    <property type="entry name" value="PAS domain"/>
    <property type="match status" value="3"/>
</dbReference>
<dbReference type="SMART" id="SM00091">
    <property type="entry name" value="PAS"/>
    <property type="match status" value="3"/>
</dbReference>
<sequence length="825" mass="91795">MRSRMTTADALNDPLPETIAAERLRQHLEDVARERDNAYRALQEREAELARIQRIAKVGGVEVDFRDGFKNRRSPEYLIIHGLPPEAAGESHEDWVNRIHPDDRDAAVKHFIDALAGTSEDYTAEYRIVRPNDGETRWIRVVAKIERDQDGRAIRLVGAHIDITDQMLARETLRESEERFRLIADSAPVPIWVTKLDRKRSFANQAYVDFVGLPYDQAIDFDWRKVLHPDDLPRVLQQSVQGEASLKPFVLEARYKNAGGEWRWLRSESQPRWDPTGRHIGFIGVAHDITVAKQAEIELRQLNETLEERIAERTAELESNEARLRAILETSNQYQGLVNLRGELLYANKTALDGMGASSSDVIGKPLWETPWFSATEGMCTLVREAFHTVLKGDAVRLEMRLRLPVGERDFDFGMRPVLDRHGNITGAVPEAVDITERRRGEEALRQSQKMEAIGQLTGGVAHDFNNLLTIIRSATDFLRRRELPEERRRRYVDAISDTVERASKLTAQLLAFARRQPLKPQIFNVGSQVEGVAQLVRPLVGGRIDIAVEIHDPDCFTVADIAQFETALINLAINARDAMDGEGRLVIGVHKVSGIPSLRAQSARGGDYVAISVTDTGSGIAPEHLDSIFEPFFTTKEVGKGTGLGLSQAFGFAKQSEGDVAVTSTQGKGATFTIYLPQAQSPVAESQAAALTSETATTGRGYRVLVVEDNDDVGQFSTELLEDLGYIVRRVANANAALAILGENEFAVDLVFSDVIMPGMNGVELAGIIRERYPGLPVVLTSGYSNVLAENAHRGFELIQKPYSVESLSRILRKAISEKISMAR</sequence>
<dbReference type="InterPro" id="IPR000014">
    <property type="entry name" value="PAS"/>
</dbReference>
<organism evidence="10 11">
    <name type="scientific">Bradyrhizobium symbiodeficiens</name>
    <dbReference type="NCBI Taxonomy" id="1404367"/>
    <lineage>
        <taxon>Bacteria</taxon>
        <taxon>Pseudomonadati</taxon>
        <taxon>Pseudomonadota</taxon>
        <taxon>Alphaproteobacteria</taxon>
        <taxon>Hyphomicrobiales</taxon>
        <taxon>Nitrobacteraceae</taxon>
        <taxon>Bradyrhizobium</taxon>
    </lineage>
</organism>
<feature type="coiled-coil region" evidence="5">
    <location>
        <begin position="21"/>
        <end position="48"/>
    </location>
</feature>
<evidence type="ECO:0000313" key="10">
    <source>
        <dbReference type="EMBL" id="QDF38595.1"/>
    </source>
</evidence>
<feature type="domain" description="PAC" evidence="9">
    <location>
        <begin position="396"/>
        <end position="447"/>
    </location>
</feature>
<dbReference type="PROSITE" id="PS50113">
    <property type="entry name" value="PAC"/>
    <property type="match status" value="3"/>
</dbReference>
<dbReference type="SMART" id="SM00448">
    <property type="entry name" value="REC"/>
    <property type="match status" value="1"/>
</dbReference>
<dbReference type="SUPFAM" id="SSF55874">
    <property type="entry name" value="ATPase domain of HSP90 chaperone/DNA topoisomerase II/histidine kinase"/>
    <property type="match status" value="1"/>
</dbReference>
<feature type="domain" description="PAC" evidence="9">
    <location>
        <begin position="249"/>
        <end position="301"/>
    </location>
</feature>
<dbReference type="InterPro" id="IPR000700">
    <property type="entry name" value="PAS-assoc_C"/>
</dbReference>
<dbReference type="InterPro" id="IPR013656">
    <property type="entry name" value="PAS_4"/>
</dbReference>
<dbReference type="InterPro" id="IPR013655">
    <property type="entry name" value="PAS_fold_3"/>
</dbReference>
<evidence type="ECO:0000256" key="2">
    <source>
        <dbReference type="ARBA" id="ARBA00012438"/>
    </source>
</evidence>
<dbReference type="SUPFAM" id="SSF52172">
    <property type="entry name" value="CheY-like"/>
    <property type="match status" value="1"/>
</dbReference>
<dbReference type="CDD" id="cd00082">
    <property type="entry name" value="HisKA"/>
    <property type="match status" value="1"/>
</dbReference>
<keyword evidence="5" id="KW-0175">Coiled coil</keyword>
<dbReference type="InterPro" id="IPR005467">
    <property type="entry name" value="His_kinase_dom"/>
</dbReference>
<dbReference type="RefSeq" id="WP_140480129.1">
    <property type="nucleotide sequence ID" value="NZ_CP041090.2"/>
</dbReference>
<evidence type="ECO:0000256" key="4">
    <source>
        <dbReference type="PROSITE-ProRule" id="PRU00169"/>
    </source>
</evidence>
<dbReference type="EMBL" id="CP041090">
    <property type="protein sequence ID" value="QDF38595.1"/>
    <property type="molecule type" value="Genomic_DNA"/>
</dbReference>
<dbReference type="SMART" id="SM00086">
    <property type="entry name" value="PAC"/>
    <property type="match status" value="3"/>
</dbReference>
<dbReference type="PANTHER" id="PTHR43065">
    <property type="entry name" value="SENSOR HISTIDINE KINASE"/>
    <property type="match status" value="1"/>
</dbReference>
<evidence type="ECO:0000256" key="3">
    <source>
        <dbReference type="ARBA" id="ARBA00022553"/>
    </source>
</evidence>
<dbReference type="CDD" id="cd00130">
    <property type="entry name" value="PAS"/>
    <property type="match status" value="3"/>
</dbReference>
<dbReference type="InterPro" id="IPR001610">
    <property type="entry name" value="PAC"/>
</dbReference>
<dbReference type="Pfam" id="PF08448">
    <property type="entry name" value="PAS_4"/>
    <property type="match status" value="1"/>
</dbReference>
<feature type="domain" description="PAC" evidence="9">
    <location>
        <begin position="122"/>
        <end position="175"/>
    </location>
</feature>
<evidence type="ECO:0000313" key="11">
    <source>
        <dbReference type="Proteomes" id="UP000319298"/>
    </source>
</evidence>
<dbReference type="Gene3D" id="1.10.287.130">
    <property type="match status" value="1"/>
</dbReference>